<organism evidence="6 7">
    <name type="scientific">Metallosphaera sedula</name>
    <dbReference type="NCBI Taxonomy" id="43687"/>
    <lineage>
        <taxon>Archaea</taxon>
        <taxon>Thermoproteota</taxon>
        <taxon>Thermoprotei</taxon>
        <taxon>Sulfolobales</taxon>
        <taxon>Sulfolobaceae</taxon>
        <taxon>Metallosphaera</taxon>
    </lineage>
</organism>
<evidence type="ECO:0000256" key="3">
    <source>
        <dbReference type="ARBA" id="ARBA00022840"/>
    </source>
</evidence>
<dbReference type="OrthoDB" id="33241at2157"/>
<dbReference type="Pfam" id="PF08443">
    <property type="entry name" value="RimK"/>
    <property type="match status" value="1"/>
</dbReference>
<dbReference type="GO" id="GO:0046872">
    <property type="term" value="F:metal ion binding"/>
    <property type="evidence" value="ECO:0007669"/>
    <property type="project" value="UniProtKB-KW"/>
</dbReference>
<sequence length="296" mass="32681">MAKIAVVHESQKVTEASKQLLLEIKARGHTAYYIRVSRINSSIGGDLGISYAGKKLELDGALIRNLGFLTTIEQMIRRVDVLREIESRGVITMNNVGSMLLARDKYASISRLHKAGIPVPYTALVEDPFEVMRLVEEWGEVVIKPLVGSLGLGSVKVSDPDIAFRVAKSILSVNQPVYVQKYVKKPNRDIRAFVVGDRLLGSIYRISQENWKTNVAQGALVQAISSADLREIEEISVKATKALGLDYSGVDIVEDLEGGYKVLEVNGAPMWKGFQTATSLNPAKYIVNLLLEKIRK</sequence>
<dbReference type="PROSITE" id="PS50975">
    <property type="entry name" value="ATP_GRASP"/>
    <property type="match status" value="1"/>
</dbReference>
<protein>
    <submittedName>
        <fullName evidence="6">SSU ribosomal protein S6P modification protein</fullName>
    </submittedName>
</protein>
<dbReference type="InterPro" id="IPR004666">
    <property type="entry name" value="Rp_bS6_RimK/Lys_biosynth_LsyX"/>
</dbReference>
<gene>
    <name evidence="6" type="ORF">HA72_0692</name>
</gene>
<dbReference type="RefSeq" id="WP_012020654.1">
    <property type="nucleotide sequence ID" value="NZ_CP008822.1"/>
</dbReference>
<dbReference type="Gene3D" id="3.30.1490.20">
    <property type="entry name" value="ATP-grasp fold, A domain"/>
    <property type="match status" value="1"/>
</dbReference>
<dbReference type="GeneID" id="91755145"/>
<evidence type="ECO:0000313" key="6">
    <source>
        <dbReference type="EMBL" id="AIM26854.1"/>
    </source>
</evidence>
<dbReference type="SUPFAM" id="SSF56059">
    <property type="entry name" value="Glutathione synthetase ATP-binding domain-like"/>
    <property type="match status" value="1"/>
</dbReference>
<dbReference type="GO" id="GO:0016879">
    <property type="term" value="F:ligase activity, forming carbon-nitrogen bonds"/>
    <property type="evidence" value="ECO:0007669"/>
    <property type="project" value="TreeGrafter"/>
</dbReference>
<dbReference type="GO" id="GO:0005524">
    <property type="term" value="F:ATP binding"/>
    <property type="evidence" value="ECO:0007669"/>
    <property type="project" value="UniProtKB-UniRule"/>
</dbReference>
<dbReference type="EMBL" id="CP008822">
    <property type="protein sequence ID" value="AIM26854.1"/>
    <property type="molecule type" value="Genomic_DNA"/>
</dbReference>
<keyword evidence="2 4" id="KW-0547">Nucleotide-binding</keyword>
<evidence type="ECO:0000256" key="4">
    <source>
        <dbReference type="PROSITE-ProRule" id="PRU00409"/>
    </source>
</evidence>
<proteinExistence type="predicted"/>
<dbReference type="Proteomes" id="UP000029084">
    <property type="component" value="Chromosome"/>
</dbReference>
<evidence type="ECO:0000256" key="1">
    <source>
        <dbReference type="ARBA" id="ARBA00022723"/>
    </source>
</evidence>
<keyword evidence="1" id="KW-0479">Metal-binding</keyword>
<dbReference type="OMA" id="CYMNIAS"/>
<reference evidence="6 7" key="1">
    <citation type="journal article" date="2014" name="J. Bacteriol.">
        <title>Role of an Archaeal PitA Transporter in the Copper and Arsenic Resistance of Metallosphaera sedula, an Extreme Thermoacidophile.</title>
        <authorList>
            <person name="McCarthy S."/>
            <person name="Ai C."/>
            <person name="Wheaton G."/>
            <person name="Tevatia R."/>
            <person name="Eckrich V."/>
            <person name="Kelly R."/>
            <person name="Blum P."/>
        </authorList>
    </citation>
    <scope>NUCLEOTIDE SEQUENCE [LARGE SCALE GENOMIC DNA]</scope>
    <source>
        <strain evidence="6 7">CuR1</strain>
    </source>
</reference>
<evidence type="ECO:0000256" key="2">
    <source>
        <dbReference type="ARBA" id="ARBA00022741"/>
    </source>
</evidence>
<accession>A0A088E333</accession>
<evidence type="ECO:0000313" key="7">
    <source>
        <dbReference type="Proteomes" id="UP000029084"/>
    </source>
</evidence>
<dbReference type="PANTHER" id="PTHR21621">
    <property type="entry name" value="RIBOSOMAL PROTEIN S6 MODIFICATION PROTEIN"/>
    <property type="match status" value="1"/>
</dbReference>
<dbReference type="Gene3D" id="3.30.470.20">
    <property type="entry name" value="ATP-grasp fold, B domain"/>
    <property type="match status" value="1"/>
</dbReference>
<keyword evidence="3 4" id="KW-0067">ATP-binding</keyword>
<dbReference type="InterPro" id="IPR013651">
    <property type="entry name" value="ATP-grasp_RimK-type"/>
</dbReference>
<evidence type="ECO:0000259" key="5">
    <source>
        <dbReference type="PROSITE" id="PS50975"/>
    </source>
</evidence>
<dbReference type="NCBIfam" id="TIGR00768">
    <property type="entry name" value="rimK_fam"/>
    <property type="match status" value="1"/>
</dbReference>
<feature type="domain" description="ATP-grasp" evidence="5">
    <location>
        <begin position="109"/>
        <end position="291"/>
    </location>
</feature>
<dbReference type="Gene3D" id="3.40.50.20">
    <property type="match status" value="1"/>
</dbReference>
<dbReference type="GO" id="GO:0005737">
    <property type="term" value="C:cytoplasm"/>
    <property type="evidence" value="ECO:0007669"/>
    <property type="project" value="TreeGrafter"/>
</dbReference>
<dbReference type="InterPro" id="IPR013815">
    <property type="entry name" value="ATP_grasp_subdomain_1"/>
</dbReference>
<dbReference type="InterPro" id="IPR011761">
    <property type="entry name" value="ATP-grasp"/>
</dbReference>
<dbReference type="PANTHER" id="PTHR21621:SF0">
    <property type="entry name" value="BETA-CITRYLGLUTAMATE SYNTHASE B-RELATED"/>
    <property type="match status" value="1"/>
</dbReference>
<dbReference type="AlphaFoldDB" id="A0A088E333"/>
<name>A0A088E333_9CREN</name>